<dbReference type="AlphaFoldDB" id="A0A974SG39"/>
<accession>A0A974SG39</accession>
<evidence type="ECO:0000313" key="4">
    <source>
        <dbReference type="EMBL" id="QRG04886.1"/>
    </source>
</evidence>
<feature type="domain" description="Fumarylacetoacetase-like C-terminal" evidence="3">
    <location>
        <begin position="73"/>
        <end position="279"/>
    </location>
</feature>
<gene>
    <name evidence="4" type="ORF">EZH22_17235</name>
</gene>
<dbReference type="GO" id="GO:0016787">
    <property type="term" value="F:hydrolase activity"/>
    <property type="evidence" value="ECO:0007669"/>
    <property type="project" value="UniProtKB-KW"/>
</dbReference>
<proteinExistence type="inferred from homology"/>
<dbReference type="PANTHER" id="PTHR42796:SF4">
    <property type="entry name" value="FUMARYLACETOACETATE HYDROLASE DOMAIN-CONTAINING PROTEIN 2A"/>
    <property type="match status" value="1"/>
</dbReference>
<dbReference type="EMBL" id="CP063362">
    <property type="protein sequence ID" value="QRG04886.1"/>
    <property type="molecule type" value="Genomic_DNA"/>
</dbReference>
<dbReference type="SUPFAM" id="SSF56529">
    <property type="entry name" value="FAH"/>
    <property type="match status" value="1"/>
</dbReference>
<dbReference type="Gene3D" id="3.90.850.10">
    <property type="entry name" value="Fumarylacetoacetase-like, C-terminal domain"/>
    <property type="match status" value="1"/>
</dbReference>
<evidence type="ECO:0000259" key="3">
    <source>
        <dbReference type="Pfam" id="PF01557"/>
    </source>
</evidence>
<dbReference type="GO" id="GO:0046872">
    <property type="term" value="F:metal ion binding"/>
    <property type="evidence" value="ECO:0007669"/>
    <property type="project" value="UniProtKB-KW"/>
</dbReference>
<evidence type="ECO:0000256" key="2">
    <source>
        <dbReference type="ARBA" id="ARBA00022723"/>
    </source>
</evidence>
<dbReference type="KEGG" id="xdi:EZH22_17235"/>
<dbReference type="InterPro" id="IPR011234">
    <property type="entry name" value="Fumarylacetoacetase-like_C"/>
</dbReference>
<dbReference type="RefSeq" id="WP_203191761.1">
    <property type="nucleotide sequence ID" value="NZ_CP063362.1"/>
</dbReference>
<dbReference type="GO" id="GO:0019752">
    <property type="term" value="P:carboxylic acid metabolic process"/>
    <property type="evidence" value="ECO:0007669"/>
    <property type="project" value="UniProtKB-ARBA"/>
</dbReference>
<keyword evidence="4" id="KW-0378">Hydrolase</keyword>
<dbReference type="Pfam" id="PF01557">
    <property type="entry name" value="FAA_hydrolase"/>
    <property type="match status" value="1"/>
</dbReference>
<organism evidence="4 5">
    <name type="scientific">Xanthobacter dioxanivorans</name>
    <dbReference type="NCBI Taxonomy" id="2528964"/>
    <lineage>
        <taxon>Bacteria</taxon>
        <taxon>Pseudomonadati</taxon>
        <taxon>Pseudomonadota</taxon>
        <taxon>Alphaproteobacteria</taxon>
        <taxon>Hyphomicrobiales</taxon>
        <taxon>Xanthobacteraceae</taxon>
        <taxon>Xanthobacter</taxon>
    </lineage>
</organism>
<name>A0A974SG39_9HYPH</name>
<keyword evidence="5" id="KW-1185">Reference proteome</keyword>
<evidence type="ECO:0000313" key="5">
    <source>
        <dbReference type="Proteomes" id="UP000596427"/>
    </source>
</evidence>
<reference evidence="4 5" key="1">
    <citation type="submission" date="2020-10" db="EMBL/GenBank/DDBJ databases">
        <title>Degradation of 1,4-Dioxane by Xanthobacter sp. YN2, via a Novel Group-2 Soluble Di-Iron Monooxygenase.</title>
        <authorList>
            <person name="Ma F."/>
            <person name="Wang Y."/>
            <person name="Yang J."/>
            <person name="Guo H."/>
            <person name="Su D."/>
            <person name="Yu L."/>
        </authorList>
    </citation>
    <scope>NUCLEOTIDE SEQUENCE [LARGE SCALE GENOMIC DNA]</scope>
    <source>
        <strain evidence="4 5">YN2</strain>
    </source>
</reference>
<sequence length="279" mass="29650">MKLLRYGAPGEERPGLAAPDGTLRSLAGHVGDIDKAMFDDPARLSSLRALDPATLPVVDGTVRLAEPLARIGKIVGIGLNYHDHARECGAAIPSEPILFLKATTSLCGPNDAIRLPEGSQKTDWEVELGVVIGRTARDVTAEAALDHVFGYCVAHDVSERAHQLEHGGQWTKGKSHDTFCPVGPYLVTADEVPDPQALHMYCEVDGLMRQSSSTAQMIFGVAEVVSYVSRFMTLAPGDLIITGTPAGVGLGLKPPTYLTRGARVRLGIAGLGDQHQSVV</sequence>
<dbReference type="FunFam" id="3.90.850.10:FF:000002">
    <property type="entry name" value="2-hydroxyhepta-2,4-diene-1,7-dioate isomerase"/>
    <property type="match status" value="1"/>
</dbReference>
<protein>
    <submittedName>
        <fullName evidence="4">Fumarylacetoacetate hydrolase family protein</fullName>
    </submittedName>
</protein>
<dbReference type="Proteomes" id="UP000596427">
    <property type="component" value="Chromosome"/>
</dbReference>
<comment type="similarity">
    <text evidence="1">Belongs to the FAH family.</text>
</comment>
<keyword evidence="2" id="KW-0479">Metal-binding</keyword>
<evidence type="ECO:0000256" key="1">
    <source>
        <dbReference type="ARBA" id="ARBA00010211"/>
    </source>
</evidence>
<dbReference type="InterPro" id="IPR051121">
    <property type="entry name" value="FAH"/>
</dbReference>
<dbReference type="PANTHER" id="PTHR42796">
    <property type="entry name" value="FUMARYLACETOACETATE HYDROLASE DOMAIN-CONTAINING PROTEIN 2A-RELATED"/>
    <property type="match status" value="1"/>
</dbReference>
<dbReference type="GO" id="GO:0016853">
    <property type="term" value="F:isomerase activity"/>
    <property type="evidence" value="ECO:0007669"/>
    <property type="project" value="UniProtKB-ARBA"/>
</dbReference>
<dbReference type="InterPro" id="IPR036663">
    <property type="entry name" value="Fumarylacetoacetase_C_sf"/>
</dbReference>